<comment type="subcellular location">
    <subcellularLocation>
        <location evidence="2">Cell projection</location>
    </subcellularLocation>
    <subcellularLocation>
        <location evidence="1">Cytoplasm</location>
        <location evidence="1">Cytoskeleton</location>
    </subcellularLocation>
</comment>
<sequence>MDDLAVLPDVTGPEVLETLMRRFEKEQYFTYLGDFLVAFNPCQATRENDAELGQWFRHRKPLHELPPHVLAIAHRAYQMLQHDVIPQAIVITGRSGSGKTKAAKRIISQFLREAGLSPHSGLGPRIIMAQHVLTTMISAHTPLNPDTSLGIKMATFYFRPDGNMMSAELHALCVSSWHLVDREPGSGTFSIFYALLAGLSQADLQLYYLVDNYRLLSRNDASPVFLNQADHTRHLQMYDFFMAAVSNLAIDEKTRNYAGREMSAIVAVLAAILHFCNVEFTVHAQSPQPVITNQHELRAVCDLLSIRQDHLEGELLTTTTFARGQAVRMPNTAEQSKWSKDVMLVQLYRRLVTVLVTRLNQALSPSNQGLYSDPDMLPPVTVIESSALEDDVKHGRLETFFTNMAAERIQHHLYDVIFARDVDACERERVQAYKIKYPGNTDLIGAIFTPEYGIMTKLTTVTLDPQGSPTALVSFMENDRKLKKSGCYLSADKSVKNAEHFSLKHSSVRQVTYSSRDFVHKNRAALPETVRQMLLHSGNPLVRALATVSQDNTSQRPDLTPPDLHFASRSFQSDLTYLLQTLDNSKLHYIRCVKPNSQMAPGQFDRAVVTDQLKECCVVETTRQRKFGFAACIPHHKFVQRFRELAFSGSLSVSSVTEACKAILKKTELFDKGVTLSKTSVFLRYWHVNRLHALKADHLRRVIVAQAHVRGFLTRRRLRGRITSSQQRALIGQFMHDVSRAGDRAAKGVHDQADFDRRRFERELQGAGSRLHHPGSSYQREEREEYASHIVYDSHYGRRDSGEYQLPGYMNDRDSPLVLDDTARFYKQVVDKVVSTLHTLEPSVWVKLIYMEKGRQVAKVYAEDKSIMIDGSHVDFDGERLGLGAWRNPDRDEETAYFRASVMEGVRLKRDQDGSISACRLCDQPIIVKGLEDPDGAGCYSADVLLCRGQLPYERTIKIFDIKEFRSKVALDIKQGRFSKSRMQRACVLGLSFGRDVPDDLETPCWMCVVNVKALAALDSDEIIREAEHETVKLEMTSPEEEIQKLVVDEVKSRHTRGRWARTDQRDHLQEKDKGDRHIRLQLRAKGLPVGEHVRYSWQHEKGGDKTTMDSLHEMVDSGFHAERSRDSGRVRDWAKVEVAVKDRKNRNMYDRSFSTTSTDDGRN</sequence>
<evidence type="ECO:0008006" key="17">
    <source>
        <dbReference type="Google" id="ProtNLM"/>
    </source>
</evidence>
<evidence type="ECO:0000256" key="8">
    <source>
        <dbReference type="ARBA" id="ARBA00023175"/>
    </source>
</evidence>
<evidence type="ECO:0000256" key="4">
    <source>
        <dbReference type="ARBA" id="ARBA00022737"/>
    </source>
</evidence>
<dbReference type="InterPro" id="IPR008984">
    <property type="entry name" value="SMAD_FHA_dom_sf"/>
</dbReference>
<dbReference type="GO" id="GO:0016459">
    <property type="term" value="C:myosin complex"/>
    <property type="evidence" value="ECO:0007669"/>
    <property type="project" value="UniProtKB-KW"/>
</dbReference>
<dbReference type="GO" id="GO:0030832">
    <property type="term" value="P:regulation of actin filament length"/>
    <property type="evidence" value="ECO:0007669"/>
    <property type="project" value="TreeGrafter"/>
</dbReference>
<keyword evidence="10" id="KW-0966">Cell projection</keyword>
<dbReference type="Gene3D" id="1.20.58.530">
    <property type="match status" value="1"/>
</dbReference>
<dbReference type="PROSITE" id="PS51456">
    <property type="entry name" value="MYOSIN_MOTOR"/>
    <property type="match status" value="1"/>
</dbReference>
<dbReference type="Gene3D" id="1.20.120.720">
    <property type="entry name" value="Myosin VI head, motor domain, U50 subdomain"/>
    <property type="match status" value="1"/>
</dbReference>
<dbReference type="PROSITE" id="PS50096">
    <property type="entry name" value="IQ"/>
    <property type="match status" value="1"/>
</dbReference>
<dbReference type="Gene3D" id="3.40.850.10">
    <property type="entry name" value="Kinesin motor domain"/>
    <property type="match status" value="1"/>
</dbReference>
<evidence type="ECO:0000256" key="6">
    <source>
        <dbReference type="ARBA" id="ARBA00022840"/>
    </source>
</evidence>
<dbReference type="CDD" id="cd00124">
    <property type="entry name" value="MYSc"/>
    <property type="match status" value="1"/>
</dbReference>
<dbReference type="AlphaFoldDB" id="A0AAN9AN67"/>
<comment type="caution">
    <text evidence="15">The sequence shown here is derived from an EMBL/GenBank/DDBJ whole genome shotgun (WGS) entry which is preliminary data.</text>
</comment>
<dbReference type="Gene3D" id="1.20.5.4820">
    <property type="match status" value="1"/>
</dbReference>
<evidence type="ECO:0000256" key="7">
    <source>
        <dbReference type="ARBA" id="ARBA00023123"/>
    </source>
</evidence>
<dbReference type="Pfam" id="PF03166">
    <property type="entry name" value="MH2"/>
    <property type="match status" value="1"/>
</dbReference>
<feature type="compositionally biased region" description="Polar residues" evidence="12">
    <location>
        <begin position="1153"/>
        <end position="1164"/>
    </location>
</feature>
<organism evidence="15 16">
    <name type="scientific">Littorina saxatilis</name>
    <dbReference type="NCBI Taxonomy" id="31220"/>
    <lineage>
        <taxon>Eukaryota</taxon>
        <taxon>Metazoa</taxon>
        <taxon>Spiralia</taxon>
        <taxon>Lophotrochozoa</taxon>
        <taxon>Mollusca</taxon>
        <taxon>Gastropoda</taxon>
        <taxon>Caenogastropoda</taxon>
        <taxon>Littorinimorpha</taxon>
        <taxon>Littorinoidea</taxon>
        <taxon>Littorinidae</taxon>
        <taxon>Littorina</taxon>
    </lineage>
</organism>
<dbReference type="SMART" id="SM00242">
    <property type="entry name" value="MYSc"/>
    <property type="match status" value="1"/>
</dbReference>
<dbReference type="GO" id="GO:0003779">
    <property type="term" value="F:actin binding"/>
    <property type="evidence" value="ECO:0007669"/>
    <property type="project" value="UniProtKB-KW"/>
</dbReference>
<dbReference type="Gene3D" id="1.10.10.820">
    <property type="match status" value="1"/>
</dbReference>
<dbReference type="GO" id="GO:0000146">
    <property type="term" value="F:microfilament motor activity"/>
    <property type="evidence" value="ECO:0007669"/>
    <property type="project" value="TreeGrafter"/>
</dbReference>
<dbReference type="InterPro" id="IPR027417">
    <property type="entry name" value="P-loop_NTPase"/>
</dbReference>
<keyword evidence="7 11" id="KW-0518">Myosin</keyword>
<dbReference type="Pfam" id="PF00063">
    <property type="entry name" value="Myosin_head"/>
    <property type="match status" value="1"/>
</dbReference>
<dbReference type="Proteomes" id="UP001374579">
    <property type="component" value="Unassembled WGS sequence"/>
</dbReference>
<feature type="region of interest" description="Disordered" evidence="12">
    <location>
        <begin position="1145"/>
        <end position="1164"/>
    </location>
</feature>
<keyword evidence="6 11" id="KW-0067">ATP-binding</keyword>
<evidence type="ECO:0000313" key="15">
    <source>
        <dbReference type="EMBL" id="KAK7089905.1"/>
    </source>
</evidence>
<feature type="domain" description="MH2" evidence="13">
    <location>
        <begin position="845"/>
        <end position="1040"/>
    </location>
</feature>
<feature type="binding site" evidence="11">
    <location>
        <begin position="93"/>
        <end position="100"/>
    </location>
    <ligand>
        <name>ATP</name>
        <dbReference type="ChEBI" id="CHEBI:30616"/>
    </ligand>
</feature>
<dbReference type="InterPro" id="IPR001132">
    <property type="entry name" value="SMAD_dom_Dwarfin-type"/>
</dbReference>
<accession>A0AAN9AN67</accession>
<keyword evidence="3" id="KW-0963">Cytoplasm</keyword>
<keyword evidence="5 11" id="KW-0547">Nucleotide-binding</keyword>
<evidence type="ECO:0000256" key="10">
    <source>
        <dbReference type="ARBA" id="ARBA00023273"/>
    </source>
</evidence>
<keyword evidence="11" id="KW-0009">Actin-binding</keyword>
<proteinExistence type="inferred from homology"/>
<evidence type="ECO:0000313" key="16">
    <source>
        <dbReference type="Proteomes" id="UP001374579"/>
    </source>
</evidence>
<evidence type="ECO:0000256" key="12">
    <source>
        <dbReference type="SAM" id="MobiDB-lite"/>
    </source>
</evidence>
<feature type="domain" description="Myosin motor" evidence="14">
    <location>
        <begin position="1"/>
        <end position="696"/>
    </location>
</feature>
<reference evidence="15 16" key="1">
    <citation type="submission" date="2024-02" db="EMBL/GenBank/DDBJ databases">
        <title>Chromosome-scale genome assembly of the rough periwinkle Littorina saxatilis.</title>
        <authorList>
            <person name="De Jode A."/>
            <person name="Faria R."/>
            <person name="Formenti G."/>
            <person name="Sims Y."/>
            <person name="Smith T.P."/>
            <person name="Tracey A."/>
            <person name="Wood J.M.D."/>
            <person name="Zagrodzka Z.B."/>
            <person name="Johannesson K."/>
            <person name="Butlin R.K."/>
            <person name="Leder E.H."/>
        </authorList>
    </citation>
    <scope>NUCLEOTIDE SEQUENCE [LARGE SCALE GENOMIC DNA]</scope>
    <source>
        <strain evidence="15">Snail1</strain>
        <tissue evidence="15">Muscle</tissue>
    </source>
</reference>
<dbReference type="EMBL" id="JBAMIC010000025">
    <property type="protein sequence ID" value="KAK7089905.1"/>
    <property type="molecule type" value="Genomic_DNA"/>
</dbReference>
<dbReference type="InterPro" id="IPR001609">
    <property type="entry name" value="Myosin_head_motor_dom-like"/>
</dbReference>
<dbReference type="SUPFAM" id="SSF49879">
    <property type="entry name" value="SMAD/FHA domain"/>
    <property type="match status" value="1"/>
</dbReference>
<dbReference type="SUPFAM" id="SSF52540">
    <property type="entry name" value="P-loop containing nucleoside triphosphate hydrolases"/>
    <property type="match status" value="1"/>
</dbReference>
<dbReference type="PANTHER" id="PTHR46256:SF5">
    <property type="entry name" value="MYOSIN-IIIB-LIKE"/>
    <property type="match status" value="1"/>
</dbReference>
<dbReference type="PRINTS" id="PR00193">
    <property type="entry name" value="MYOSINHEAVY"/>
</dbReference>
<name>A0AAN9AN67_9CAEN</name>
<evidence type="ECO:0000259" key="13">
    <source>
        <dbReference type="PROSITE" id="PS51076"/>
    </source>
</evidence>
<dbReference type="SMART" id="SM00524">
    <property type="entry name" value="DWB"/>
    <property type="match status" value="1"/>
</dbReference>
<evidence type="ECO:0000256" key="11">
    <source>
        <dbReference type="PROSITE-ProRule" id="PRU00782"/>
    </source>
</evidence>
<keyword evidence="16" id="KW-1185">Reference proteome</keyword>
<evidence type="ECO:0000256" key="3">
    <source>
        <dbReference type="ARBA" id="ARBA00022490"/>
    </source>
</evidence>
<feature type="region of interest" description="Actin-binding" evidence="11">
    <location>
        <begin position="575"/>
        <end position="597"/>
    </location>
</feature>
<evidence type="ECO:0000259" key="14">
    <source>
        <dbReference type="PROSITE" id="PS51456"/>
    </source>
</evidence>
<keyword evidence="4" id="KW-0677">Repeat</keyword>
<dbReference type="InterPro" id="IPR036961">
    <property type="entry name" value="Kinesin_motor_dom_sf"/>
</dbReference>
<dbReference type="GO" id="GO:0004674">
    <property type="term" value="F:protein serine/threonine kinase activity"/>
    <property type="evidence" value="ECO:0007669"/>
    <property type="project" value="TreeGrafter"/>
</dbReference>
<evidence type="ECO:0000256" key="1">
    <source>
        <dbReference type="ARBA" id="ARBA00004245"/>
    </source>
</evidence>
<dbReference type="GO" id="GO:0042995">
    <property type="term" value="C:cell projection"/>
    <property type="evidence" value="ECO:0007669"/>
    <property type="project" value="UniProtKB-SubCell"/>
</dbReference>
<dbReference type="PANTHER" id="PTHR46256">
    <property type="entry name" value="AGAP011099-PA"/>
    <property type="match status" value="1"/>
</dbReference>
<evidence type="ECO:0000256" key="2">
    <source>
        <dbReference type="ARBA" id="ARBA00004316"/>
    </source>
</evidence>
<dbReference type="InterPro" id="IPR052409">
    <property type="entry name" value="Myosin-III_kinase_activity"/>
</dbReference>
<keyword evidence="8 11" id="KW-0505">Motor protein</keyword>
<comment type="similarity">
    <text evidence="11">Belongs to the TRAFAC class myosin-kinesin ATPase superfamily. Myosin family.</text>
</comment>
<protein>
    <recommendedName>
        <fullName evidence="17">Myosin motor domain-containing protein</fullName>
    </recommendedName>
</protein>
<dbReference type="GO" id="GO:0005524">
    <property type="term" value="F:ATP binding"/>
    <property type="evidence" value="ECO:0007669"/>
    <property type="project" value="UniProtKB-UniRule"/>
</dbReference>
<dbReference type="Gene3D" id="2.60.200.10">
    <property type="match status" value="1"/>
</dbReference>
<dbReference type="GO" id="GO:0006355">
    <property type="term" value="P:regulation of DNA-templated transcription"/>
    <property type="evidence" value="ECO:0007669"/>
    <property type="project" value="InterPro"/>
</dbReference>
<evidence type="ECO:0000256" key="5">
    <source>
        <dbReference type="ARBA" id="ARBA00022741"/>
    </source>
</evidence>
<dbReference type="PROSITE" id="PS51076">
    <property type="entry name" value="MH2"/>
    <property type="match status" value="1"/>
</dbReference>
<dbReference type="InterPro" id="IPR017855">
    <property type="entry name" value="SMAD-like_dom_sf"/>
</dbReference>
<keyword evidence="9" id="KW-0206">Cytoskeleton</keyword>
<evidence type="ECO:0000256" key="9">
    <source>
        <dbReference type="ARBA" id="ARBA00023212"/>
    </source>
</evidence>
<gene>
    <name evidence="15" type="ORF">V1264_010796</name>
</gene>